<proteinExistence type="predicted"/>
<dbReference type="EMBL" id="JAAMPC010000016">
    <property type="protein sequence ID" value="KAG2250848.1"/>
    <property type="molecule type" value="Genomic_DNA"/>
</dbReference>
<evidence type="ECO:0000313" key="2">
    <source>
        <dbReference type="Proteomes" id="UP000886595"/>
    </source>
</evidence>
<dbReference type="Proteomes" id="UP000886595">
    <property type="component" value="Unassembled WGS sequence"/>
</dbReference>
<sequence length="71" mass="7741">MSCQIHKKKTSLAKVAIVKDSVVSVAAKLENLDLELIKKERTRGEISLADQIEAAKSLRGNDILSRVGLLP</sequence>
<gene>
    <name evidence="1" type="ORF">Bca52824_080984</name>
</gene>
<comment type="caution">
    <text evidence="1">The sequence shown here is derived from an EMBL/GenBank/DDBJ whole genome shotgun (WGS) entry which is preliminary data.</text>
</comment>
<dbReference type="OrthoDB" id="10499703at2759"/>
<name>A0A8X7PHT1_BRACI</name>
<keyword evidence="2" id="KW-1185">Reference proteome</keyword>
<protein>
    <submittedName>
        <fullName evidence="1">Uncharacterized protein</fullName>
    </submittedName>
</protein>
<reference evidence="1 2" key="1">
    <citation type="submission" date="2020-02" db="EMBL/GenBank/DDBJ databases">
        <authorList>
            <person name="Ma Q."/>
            <person name="Huang Y."/>
            <person name="Song X."/>
            <person name="Pei D."/>
        </authorList>
    </citation>
    <scope>NUCLEOTIDE SEQUENCE [LARGE SCALE GENOMIC DNA]</scope>
    <source>
        <strain evidence="1">Sxm20200214</strain>
        <tissue evidence="1">Leaf</tissue>
    </source>
</reference>
<dbReference type="AlphaFoldDB" id="A0A8X7PHT1"/>
<evidence type="ECO:0000313" key="1">
    <source>
        <dbReference type="EMBL" id="KAG2250848.1"/>
    </source>
</evidence>
<organism evidence="1 2">
    <name type="scientific">Brassica carinata</name>
    <name type="common">Ethiopian mustard</name>
    <name type="synonym">Abyssinian cabbage</name>
    <dbReference type="NCBI Taxonomy" id="52824"/>
    <lineage>
        <taxon>Eukaryota</taxon>
        <taxon>Viridiplantae</taxon>
        <taxon>Streptophyta</taxon>
        <taxon>Embryophyta</taxon>
        <taxon>Tracheophyta</taxon>
        <taxon>Spermatophyta</taxon>
        <taxon>Magnoliopsida</taxon>
        <taxon>eudicotyledons</taxon>
        <taxon>Gunneridae</taxon>
        <taxon>Pentapetalae</taxon>
        <taxon>rosids</taxon>
        <taxon>malvids</taxon>
        <taxon>Brassicales</taxon>
        <taxon>Brassicaceae</taxon>
        <taxon>Brassiceae</taxon>
        <taxon>Brassica</taxon>
    </lineage>
</organism>
<accession>A0A8X7PHT1</accession>